<gene>
    <name evidence="2" type="ORF">EFL26_01270</name>
</gene>
<dbReference type="OrthoDB" id="9797508at2"/>
<dbReference type="Proteomes" id="UP000279994">
    <property type="component" value="Unassembled WGS sequence"/>
</dbReference>
<keyword evidence="3" id="KW-1185">Reference proteome</keyword>
<dbReference type="SUPFAM" id="SSF82784">
    <property type="entry name" value="OsmC-like"/>
    <property type="match status" value="1"/>
</dbReference>
<reference evidence="2 3" key="1">
    <citation type="submission" date="2018-11" db="EMBL/GenBank/DDBJ databases">
        <authorList>
            <person name="Li F."/>
        </authorList>
    </citation>
    <scope>NUCLEOTIDE SEQUENCE [LARGE SCALE GENOMIC DNA]</scope>
    <source>
        <strain evidence="2 3">Gsoil 818</strain>
    </source>
</reference>
<protein>
    <submittedName>
        <fullName evidence="2">Organic hydroperoxide resistance protein</fullName>
    </submittedName>
</protein>
<evidence type="ECO:0000256" key="1">
    <source>
        <dbReference type="ARBA" id="ARBA00007378"/>
    </source>
</evidence>
<dbReference type="PANTHER" id="PTHR33797">
    <property type="entry name" value="ORGANIC HYDROPEROXIDE RESISTANCE PROTEIN-LIKE"/>
    <property type="match status" value="1"/>
</dbReference>
<evidence type="ECO:0000313" key="3">
    <source>
        <dbReference type="Proteomes" id="UP000279994"/>
    </source>
</evidence>
<dbReference type="InterPro" id="IPR003718">
    <property type="entry name" value="OsmC/Ohr_fam"/>
</dbReference>
<dbReference type="PANTHER" id="PTHR33797:SF2">
    <property type="entry name" value="ORGANIC HYDROPEROXIDE RESISTANCE PROTEIN-LIKE"/>
    <property type="match status" value="1"/>
</dbReference>
<dbReference type="InterPro" id="IPR036102">
    <property type="entry name" value="OsmC/Ohrsf"/>
</dbReference>
<comment type="caution">
    <text evidence="2">The sequence shown here is derived from an EMBL/GenBank/DDBJ whole genome shotgun (WGS) entry which is preliminary data.</text>
</comment>
<dbReference type="Pfam" id="PF02566">
    <property type="entry name" value="OsmC"/>
    <property type="match status" value="1"/>
</dbReference>
<organism evidence="2 3">
    <name type="scientific">Nocardioides pocheonensis</name>
    <dbReference type="NCBI Taxonomy" id="661485"/>
    <lineage>
        <taxon>Bacteria</taxon>
        <taxon>Bacillati</taxon>
        <taxon>Actinomycetota</taxon>
        <taxon>Actinomycetes</taxon>
        <taxon>Propionibacteriales</taxon>
        <taxon>Nocardioidaceae</taxon>
        <taxon>Nocardioides</taxon>
    </lineage>
</organism>
<dbReference type="EMBL" id="RJSF01000003">
    <property type="protein sequence ID" value="RNM17448.1"/>
    <property type="molecule type" value="Genomic_DNA"/>
</dbReference>
<dbReference type="AlphaFoldDB" id="A0A3N0GZB3"/>
<dbReference type="Gene3D" id="2.20.25.10">
    <property type="match status" value="1"/>
</dbReference>
<dbReference type="InterPro" id="IPR019953">
    <property type="entry name" value="OHR"/>
</dbReference>
<dbReference type="InterPro" id="IPR015946">
    <property type="entry name" value="KH_dom-like_a/b"/>
</dbReference>
<evidence type="ECO:0000313" key="2">
    <source>
        <dbReference type="EMBL" id="RNM17448.1"/>
    </source>
</evidence>
<proteinExistence type="inferred from homology"/>
<dbReference type="NCBIfam" id="TIGR03561">
    <property type="entry name" value="organ_hyd_perox"/>
    <property type="match status" value="1"/>
</dbReference>
<name>A0A3N0GZB3_9ACTN</name>
<dbReference type="Gene3D" id="3.30.300.20">
    <property type="match status" value="1"/>
</dbReference>
<sequence>MTPLYTTTAVATGDGRNGQVQTIDGLLVAPVRVPKELGGEGGATNPEQLFAAGYAACFHSALKLVAAEAKADTTDSEVVADVSLGALGTGGFGLTAHLEVSLPALDPETAQQLVARAHQVCPYSNATRGNMEVTLSVA</sequence>
<comment type="similarity">
    <text evidence="1">Belongs to the OsmC/Ohr family.</text>
</comment>
<accession>A0A3N0GZB3</accession>
<dbReference type="RefSeq" id="WP_123221068.1">
    <property type="nucleotide sequence ID" value="NZ_RJSF01000003.1"/>
</dbReference>
<dbReference type="GO" id="GO:0006979">
    <property type="term" value="P:response to oxidative stress"/>
    <property type="evidence" value="ECO:0007669"/>
    <property type="project" value="InterPro"/>
</dbReference>